<dbReference type="InterPro" id="IPR044068">
    <property type="entry name" value="CB"/>
</dbReference>
<organism evidence="8 9">
    <name type="scientific">Ramlibacter henchirensis</name>
    <dbReference type="NCBI Taxonomy" id="204072"/>
    <lineage>
        <taxon>Bacteria</taxon>
        <taxon>Pseudomonadati</taxon>
        <taxon>Pseudomonadota</taxon>
        <taxon>Betaproteobacteria</taxon>
        <taxon>Burkholderiales</taxon>
        <taxon>Comamonadaceae</taxon>
        <taxon>Ramlibacter</taxon>
    </lineage>
</organism>
<dbReference type="SUPFAM" id="SSF56349">
    <property type="entry name" value="DNA breaking-rejoining enzymes"/>
    <property type="match status" value="1"/>
</dbReference>
<dbReference type="OrthoDB" id="662444at2"/>
<dbReference type="Pfam" id="PF02899">
    <property type="entry name" value="Phage_int_SAM_1"/>
    <property type="match status" value="1"/>
</dbReference>
<evidence type="ECO:0000313" key="9">
    <source>
        <dbReference type="Proteomes" id="UP000298180"/>
    </source>
</evidence>
<dbReference type="AlphaFoldDB" id="A0A4Z0BPB1"/>
<evidence type="ECO:0000256" key="2">
    <source>
        <dbReference type="ARBA" id="ARBA00022908"/>
    </source>
</evidence>
<dbReference type="PROSITE" id="PS51898">
    <property type="entry name" value="TYR_RECOMBINASE"/>
    <property type="match status" value="1"/>
</dbReference>
<dbReference type="Gene3D" id="1.10.443.10">
    <property type="entry name" value="Intergrase catalytic core"/>
    <property type="match status" value="1"/>
</dbReference>
<evidence type="ECO:0000256" key="3">
    <source>
        <dbReference type="ARBA" id="ARBA00023125"/>
    </source>
</evidence>
<dbReference type="PANTHER" id="PTHR30349:SF41">
    <property type="entry name" value="INTEGRASE_RECOMBINASE PROTEIN MJ0367-RELATED"/>
    <property type="match status" value="1"/>
</dbReference>
<dbReference type="PANTHER" id="PTHR30349">
    <property type="entry name" value="PHAGE INTEGRASE-RELATED"/>
    <property type="match status" value="1"/>
</dbReference>
<comment type="caution">
    <text evidence="8">The sequence shown here is derived from an EMBL/GenBank/DDBJ whole genome shotgun (WGS) entry which is preliminary data.</text>
</comment>
<evidence type="ECO:0000313" key="8">
    <source>
        <dbReference type="EMBL" id="TFZ00661.1"/>
    </source>
</evidence>
<dbReference type="InterPro" id="IPR002104">
    <property type="entry name" value="Integrase_catalytic"/>
</dbReference>
<dbReference type="RefSeq" id="WP_135264999.1">
    <property type="nucleotide sequence ID" value="NZ_SMLM01000003.1"/>
</dbReference>
<feature type="domain" description="Core-binding (CB)" evidence="7">
    <location>
        <begin position="20"/>
        <end position="93"/>
    </location>
</feature>
<dbReference type="InterPro" id="IPR010998">
    <property type="entry name" value="Integrase_recombinase_N"/>
</dbReference>
<keyword evidence="3 5" id="KW-0238">DNA-binding</keyword>
<comment type="similarity">
    <text evidence="1">Belongs to the 'phage' integrase family.</text>
</comment>
<accession>A0A4Z0BPB1</accession>
<evidence type="ECO:0000256" key="1">
    <source>
        <dbReference type="ARBA" id="ARBA00008857"/>
    </source>
</evidence>
<dbReference type="PROSITE" id="PS51900">
    <property type="entry name" value="CB"/>
    <property type="match status" value="1"/>
</dbReference>
<gene>
    <name evidence="8" type="ORF">EZ313_19615</name>
</gene>
<dbReference type="EMBL" id="SMLM01000003">
    <property type="protein sequence ID" value="TFZ00661.1"/>
    <property type="molecule type" value="Genomic_DNA"/>
</dbReference>
<dbReference type="Proteomes" id="UP000298180">
    <property type="component" value="Unassembled WGS sequence"/>
</dbReference>
<keyword evidence="4" id="KW-0233">DNA recombination</keyword>
<evidence type="ECO:0000259" key="6">
    <source>
        <dbReference type="PROSITE" id="PS51898"/>
    </source>
</evidence>
<proteinExistence type="inferred from homology"/>
<name>A0A4Z0BPB1_9BURK</name>
<dbReference type="GO" id="GO:0006310">
    <property type="term" value="P:DNA recombination"/>
    <property type="evidence" value="ECO:0007669"/>
    <property type="project" value="UniProtKB-KW"/>
</dbReference>
<evidence type="ECO:0000259" key="7">
    <source>
        <dbReference type="PROSITE" id="PS51900"/>
    </source>
</evidence>
<dbReference type="GO" id="GO:0015074">
    <property type="term" value="P:DNA integration"/>
    <property type="evidence" value="ECO:0007669"/>
    <property type="project" value="UniProtKB-KW"/>
</dbReference>
<sequence length="295" mass="33146">MQFDLAAAVKAIEDRPPSNHTLRELVQAFSAATAGDADLRLRKWLDAFGELPAWDVKADELQKAADAMRQAGYAPASVNRDLSALGSAYKWAKKNRLCPRGFVSPTTQISRSPEPIRRVHVEPAVIDAVRKLALIYPDARFGVYVSLLIDTGARKSELLRRYGRDLDLERCEVLAPVTKNGTPRVLMFRDSTSTLIRRVYKSIDPDRLLFEGRVRGQPINFRKAWEFVTREAGRPDLRMHDLRHVRAADLLRSGESVAVAAQVLGHDAAVLTRRYGHLETRALRQAQERSWAQAA</sequence>
<keyword evidence="9" id="KW-1185">Reference proteome</keyword>
<feature type="domain" description="Tyr recombinase" evidence="6">
    <location>
        <begin position="116"/>
        <end position="288"/>
    </location>
</feature>
<dbReference type="CDD" id="cd00796">
    <property type="entry name" value="INT_Rci_Hp1_C"/>
    <property type="match status" value="1"/>
</dbReference>
<keyword evidence="2" id="KW-0229">DNA integration</keyword>
<dbReference type="InterPro" id="IPR004107">
    <property type="entry name" value="Integrase_SAM-like_N"/>
</dbReference>
<dbReference type="Pfam" id="PF00589">
    <property type="entry name" value="Phage_integrase"/>
    <property type="match status" value="1"/>
</dbReference>
<dbReference type="InterPro" id="IPR013762">
    <property type="entry name" value="Integrase-like_cat_sf"/>
</dbReference>
<reference evidence="8 9" key="1">
    <citation type="submission" date="2019-03" db="EMBL/GenBank/DDBJ databases">
        <title>Ramlibacter henchirensis DSM 14656, whole genome shotgun sequence.</title>
        <authorList>
            <person name="Zhang X."/>
            <person name="Feng G."/>
            <person name="Zhu H."/>
        </authorList>
    </citation>
    <scope>NUCLEOTIDE SEQUENCE [LARGE SCALE GENOMIC DNA]</scope>
    <source>
        <strain evidence="8 9">DSM 14656</strain>
    </source>
</reference>
<dbReference type="InterPro" id="IPR050090">
    <property type="entry name" value="Tyrosine_recombinase_XerCD"/>
</dbReference>
<evidence type="ECO:0000256" key="5">
    <source>
        <dbReference type="PROSITE-ProRule" id="PRU01248"/>
    </source>
</evidence>
<dbReference type="Gene3D" id="1.10.150.130">
    <property type="match status" value="1"/>
</dbReference>
<dbReference type="GO" id="GO:0003677">
    <property type="term" value="F:DNA binding"/>
    <property type="evidence" value="ECO:0007669"/>
    <property type="project" value="UniProtKB-UniRule"/>
</dbReference>
<dbReference type="InterPro" id="IPR011010">
    <property type="entry name" value="DNA_brk_join_enz"/>
</dbReference>
<evidence type="ECO:0000256" key="4">
    <source>
        <dbReference type="ARBA" id="ARBA00023172"/>
    </source>
</evidence>
<protein>
    <submittedName>
        <fullName evidence="8">Site-specific integrase</fullName>
    </submittedName>
</protein>